<dbReference type="Pfam" id="PF00005">
    <property type="entry name" value="ABC_tran"/>
    <property type="match status" value="1"/>
</dbReference>
<dbReference type="Proteomes" id="UP000017090">
    <property type="component" value="Unassembled WGS sequence"/>
</dbReference>
<dbReference type="Gene3D" id="3.40.50.300">
    <property type="entry name" value="P-loop containing nucleotide triphosphate hydrolases"/>
    <property type="match status" value="1"/>
</dbReference>
<dbReference type="STRING" id="1111454.HMPREF1250_1825"/>
<evidence type="ECO:0000313" key="8">
    <source>
        <dbReference type="EMBL" id="ERT58669.1"/>
    </source>
</evidence>
<dbReference type="PROSITE" id="PS50893">
    <property type="entry name" value="ABC_TRANSPORTER_2"/>
    <property type="match status" value="1"/>
</dbReference>
<reference evidence="8 9" key="1">
    <citation type="submission" date="2013-09" db="EMBL/GenBank/DDBJ databases">
        <authorList>
            <person name="Durkin A.S."/>
            <person name="Haft D.R."/>
            <person name="McCorrison J."/>
            <person name="Torralba M."/>
            <person name="Gillis M."/>
            <person name="Haft D.H."/>
            <person name="Methe B."/>
            <person name="Sutton G."/>
            <person name="Nelson K.E."/>
        </authorList>
    </citation>
    <scope>NUCLEOTIDE SEQUENCE [LARGE SCALE GENOMIC DNA]</scope>
    <source>
        <strain evidence="8 9">BV3C16-1</strain>
    </source>
</reference>
<dbReference type="Gene3D" id="2.40.50.100">
    <property type="match status" value="1"/>
</dbReference>
<organism evidence="8 9">
    <name type="scientific">Megasphaera vaginalis</name>
    <name type="common">ex Srinivasan et al. 2021</name>
    <dbReference type="NCBI Taxonomy" id="1111454"/>
    <lineage>
        <taxon>Bacteria</taxon>
        <taxon>Bacillati</taxon>
        <taxon>Bacillota</taxon>
        <taxon>Negativicutes</taxon>
        <taxon>Veillonellales</taxon>
        <taxon>Veillonellaceae</taxon>
        <taxon>Megasphaera</taxon>
    </lineage>
</organism>
<evidence type="ECO:0000259" key="7">
    <source>
        <dbReference type="PROSITE" id="PS50893"/>
    </source>
</evidence>
<dbReference type="InterPro" id="IPR040582">
    <property type="entry name" value="OB_MalK-like"/>
</dbReference>
<evidence type="ECO:0000256" key="4">
    <source>
        <dbReference type="ARBA" id="ARBA00022840"/>
    </source>
</evidence>
<dbReference type="GO" id="GO:0140359">
    <property type="term" value="F:ABC-type transporter activity"/>
    <property type="evidence" value="ECO:0007669"/>
    <property type="project" value="InterPro"/>
</dbReference>
<dbReference type="FunFam" id="3.40.50.300:FF:000042">
    <property type="entry name" value="Maltose/maltodextrin ABC transporter, ATP-binding protein"/>
    <property type="match status" value="1"/>
</dbReference>
<dbReference type="PATRIC" id="fig|1111454.3.peg.1490"/>
<name>U7UIG6_9FIRM</name>
<feature type="domain" description="ABC transporter" evidence="7">
    <location>
        <begin position="4"/>
        <end position="236"/>
    </location>
</feature>
<comment type="caution">
    <text evidence="8">The sequence shown here is derived from an EMBL/GenBank/DDBJ whole genome shotgun (WGS) entry which is preliminary data.</text>
</comment>
<dbReference type="Pfam" id="PF17912">
    <property type="entry name" value="OB_MalK"/>
    <property type="match status" value="1"/>
</dbReference>
<dbReference type="GO" id="GO:0005524">
    <property type="term" value="F:ATP binding"/>
    <property type="evidence" value="ECO:0007669"/>
    <property type="project" value="UniProtKB-KW"/>
</dbReference>
<keyword evidence="9" id="KW-1185">Reference proteome</keyword>
<evidence type="ECO:0000256" key="5">
    <source>
        <dbReference type="ARBA" id="ARBA00022967"/>
    </source>
</evidence>
<gene>
    <name evidence="8" type="ORF">HMPREF1250_1825</name>
</gene>
<dbReference type="InterPro" id="IPR003439">
    <property type="entry name" value="ABC_transporter-like_ATP-bd"/>
</dbReference>
<dbReference type="PANTHER" id="PTHR43875:SF15">
    <property type="entry name" value="TREHALOSE IMPORT ATP-BINDING PROTEIN SUGC"/>
    <property type="match status" value="1"/>
</dbReference>
<keyword evidence="5" id="KW-1278">Translocase</keyword>
<proteinExistence type="predicted"/>
<dbReference type="InterPro" id="IPR017871">
    <property type="entry name" value="ABC_transporter-like_CS"/>
</dbReference>
<dbReference type="AlphaFoldDB" id="U7UIG6"/>
<keyword evidence="1" id="KW-0813">Transport</keyword>
<dbReference type="InterPro" id="IPR027417">
    <property type="entry name" value="P-loop_NTPase"/>
</dbReference>
<dbReference type="EMBL" id="AWXA01000041">
    <property type="protein sequence ID" value="ERT58669.1"/>
    <property type="molecule type" value="Genomic_DNA"/>
</dbReference>
<dbReference type="InterPro" id="IPR003593">
    <property type="entry name" value="AAA+_ATPase"/>
</dbReference>
<keyword evidence="3" id="KW-0547">Nucleotide-binding</keyword>
<evidence type="ECO:0000256" key="2">
    <source>
        <dbReference type="ARBA" id="ARBA00022475"/>
    </source>
</evidence>
<dbReference type="GO" id="GO:0008643">
    <property type="term" value="P:carbohydrate transport"/>
    <property type="evidence" value="ECO:0007669"/>
    <property type="project" value="InterPro"/>
</dbReference>
<evidence type="ECO:0000256" key="6">
    <source>
        <dbReference type="ARBA" id="ARBA00023136"/>
    </source>
</evidence>
<dbReference type="GO" id="GO:0016887">
    <property type="term" value="F:ATP hydrolysis activity"/>
    <property type="evidence" value="ECO:0007669"/>
    <property type="project" value="InterPro"/>
</dbReference>
<dbReference type="InterPro" id="IPR015855">
    <property type="entry name" value="ABC_transpr_MalK-like"/>
</dbReference>
<dbReference type="InterPro" id="IPR008995">
    <property type="entry name" value="Mo/tungstate-bd_C_term_dom"/>
</dbReference>
<dbReference type="GO" id="GO:0055052">
    <property type="term" value="C:ATP-binding cassette (ABC) transporter complex, substrate-binding subunit-containing"/>
    <property type="evidence" value="ECO:0007669"/>
    <property type="project" value="TreeGrafter"/>
</dbReference>
<accession>U7UIG6</accession>
<dbReference type="eggNOG" id="COG3842">
    <property type="taxonomic scope" value="Bacteria"/>
</dbReference>
<dbReference type="RefSeq" id="WP_023053968.1">
    <property type="nucleotide sequence ID" value="NZ_AWXA01000041.1"/>
</dbReference>
<dbReference type="PANTHER" id="PTHR43875">
    <property type="entry name" value="MALTODEXTRIN IMPORT ATP-BINDING PROTEIN MSMX"/>
    <property type="match status" value="1"/>
</dbReference>
<dbReference type="InterPro" id="IPR012340">
    <property type="entry name" value="NA-bd_OB-fold"/>
</dbReference>
<dbReference type="SUPFAM" id="SSF52540">
    <property type="entry name" value="P-loop containing nucleoside triphosphate hydrolases"/>
    <property type="match status" value="1"/>
</dbReference>
<protein>
    <submittedName>
        <fullName evidence="8">ABC transporter, ATP-binding protein</fullName>
    </submittedName>
</protein>
<evidence type="ECO:0000256" key="1">
    <source>
        <dbReference type="ARBA" id="ARBA00022448"/>
    </source>
</evidence>
<dbReference type="InterPro" id="IPR047641">
    <property type="entry name" value="ABC_transpr_MalK/UgpC-like"/>
</dbReference>
<keyword evidence="2" id="KW-1003">Cell membrane</keyword>
<keyword evidence="6" id="KW-0472">Membrane</keyword>
<keyword evidence="4 8" id="KW-0067">ATP-binding</keyword>
<evidence type="ECO:0000313" key="9">
    <source>
        <dbReference type="Proteomes" id="UP000017090"/>
    </source>
</evidence>
<evidence type="ECO:0000256" key="3">
    <source>
        <dbReference type="ARBA" id="ARBA00022741"/>
    </source>
</evidence>
<dbReference type="CDD" id="cd03301">
    <property type="entry name" value="ABC_MalK_N"/>
    <property type="match status" value="1"/>
</dbReference>
<sequence>MSNVTLENISKLYDHSKQTSVSKLNLTIRDGEFVVIVGPSGCGKSTTLRMIAGLETISEGKLYIDDELVNTKDAKDRNIAMVFQNYALYPTMTVRDNMGFALKMHRVSKKEIDKKVREVAGILQLEPYLDRKPAALSGGQRQRVALGRAMVRQPKVFLLDEPLSNLDAKLRVTMRAEIVELHRKLRTTFIYVTHDQTEALTMADRIAVMNRGKLEQFAAPKELYWNPANLFVAEFIGSPQMNTVAATLFHKEGAVYVRLPSGADLKLPDAVVGRLKKTALNPKIYLGFRPEHIRLARKDEKNTLCVHVQNVEDMGYDTFVYFHMPGSRHQLVARLTGNENIPYDADISFVIDMDHVYLFDGETEQSLLTPVSGVAAKETGHD</sequence>
<dbReference type="Gene3D" id="2.40.50.140">
    <property type="entry name" value="Nucleic acid-binding proteins"/>
    <property type="match status" value="1"/>
</dbReference>
<dbReference type="SUPFAM" id="SSF50331">
    <property type="entry name" value="MOP-like"/>
    <property type="match status" value="1"/>
</dbReference>
<dbReference type="NCBIfam" id="NF008653">
    <property type="entry name" value="PRK11650.1"/>
    <property type="match status" value="1"/>
</dbReference>
<dbReference type="PROSITE" id="PS00211">
    <property type="entry name" value="ABC_TRANSPORTER_1"/>
    <property type="match status" value="1"/>
</dbReference>
<dbReference type="SMART" id="SM00382">
    <property type="entry name" value="AAA"/>
    <property type="match status" value="1"/>
</dbReference>
<dbReference type="OrthoDB" id="9802264at2"/>